<dbReference type="Pfam" id="PF25087">
    <property type="entry name" value="GMPPB_C"/>
    <property type="match status" value="1"/>
</dbReference>
<gene>
    <name evidence="2" type="ORF">AQUCO_02000481v1</name>
</gene>
<dbReference type="Pfam" id="PF00132">
    <property type="entry name" value="Hexapep"/>
    <property type="match status" value="1"/>
</dbReference>
<dbReference type="PANTHER" id="PTHR43480:SF1">
    <property type="entry name" value="ACYL-[ACYL-CARRIER-PROTEIN]--UDP-N-ACETYLGLUCOSAMINE O-ACYLTRANSFERASE, MITOCHONDRIAL-RELATED"/>
    <property type="match status" value="1"/>
</dbReference>
<feature type="domain" description="Mannose-1-phosphate guanyltransferase C-terminal" evidence="1">
    <location>
        <begin position="54"/>
        <end position="139"/>
    </location>
</feature>
<evidence type="ECO:0000259" key="1">
    <source>
        <dbReference type="Pfam" id="PF25087"/>
    </source>
</evidence>
<dbReference type="OrthoDB" id="25818at2759"/>
<dbReference type="GO" id="GO:0008610">
    <property type="term" value="P:lipid biosynthetic process"/>
    <property type="evidence" value="ECO:0007669"/>
    <property type="project" value="InterPro"/>
</dbReference>
<accession>A0A2G5DIJ9</accession>
<evidence type="ECO:0000313" key="2">
    <source>
        <dbReference type="EMBL" id="PIA43057.1"/>
    </source>
</evidence>
<dbReference type="Gene3D" id="2.160.10.10">
    <property type="entry name" value="Hexapeptide repeat proteins"/>
    <property type="match status" value="1"/>
</dbReference>
<dbReference type="Proteomes" id="UP000230069">
    <property type="component" value="Unassembled WGS sequence"/>
</dbReference>
<sequence>MFMFMFSQFSKSLSNGVRTRLTFQPLTTTLTQILLNKKHFSITSTECAPSCSIHPSAIVHPSALIGQDVSIGPFCTVGSNVKIGDGCQLYPGSHIFGDTELGHRCILMTGAVVGEDLPGSTIIGCNNAIGHHAVVGARCQDLKYKAGDECFLNIGDSNDIREFTSIHRSSKSSDRTVIGDNNLVMGSSHIAHDCKVGSNNIFANSTLLAGHVVVEGLLLFTNFAILDLLRLLVAVQWLPKMFQNT</sequence>
<dbReference type="InParanoid" id="A0A2G5DIJ9"/>
<dbReference type="InterPro" id="IPR011004">
    <property type="entry name" value="Trimer_LpxA-like_sf"/>
</dbReference>
<keyword evidence="3" id="KW-1185">Reference proteome</keyword>
<organism evidence="2 3">
    <name type="scientific">Aquilegia coerulea</name>
    <name type="common">Rocky mountain columbine</name>
    <dbReference type="NCBI Taxonomy" id="218851"/>
    <lineage>
        <taxon>Eukaryota</taxon>
        <taxon>Viridiplantae</taxon>
        <taxon>Streptophyta</taxon>
        <taxon>Embryophyta</taxon>
        <taxon>Tracheophyta</taxon>
        <taxon>Spermatophyta</taxon>
        <taxon>Magnoliopsida</taxon>
        <taxon>Ranunculales</taxon>
        <taxon>Ranunculaceae</taxon>
        <taxon>Thalictroideae</taxon>
        <taxon>Aquilegia</taxon>
    </lineage>
</organism>
<proteinExistence type="predicted"/>
<dbReference type="InterPro" id="IPR056729">
    <property type="entry name" value="GMPPB_C"/>
</dbReference>
<reference evidence="2 3" key="1">
    <citation type="submission" date="2017-09" db="EMBL/GenBank/DDBJ databases">
        <title>WGS assembly of Aquilegia coerulea Goldsmith.</title>
        <authorList>
            <person name="Hodges S."/>
            <person name="Kramer E."/>
            <person name="Nordborg M."/>
            <person name="Tomkins J."/>
            <person name="Borevitz J."/>
            <person name="Derieg N."/>
            <person name="Yan J."/>
            <person name="Mihaltcheva S."/>
            <person name="Hayes R.D."/>
            <person name="Rokhsar D."/>
        </authorList>
    </citation>
    <scope>NUCLEOTIDE SEQUENCE [LARGE SCALE GENOMIC DNA]</scope>
    <source>
        <strain evidence="3">cv. Goldsmith</strain>
    </source>
</reference>
<name>A0A2G5DIJ9_AQUCA</name>
<dbReference type="AlphaFoldDB" id="A0A2G5DIJ9"/>
<dbReference type="PANTHER" id="PTHR43480">
    <property type="entry name" value="ACYL-[ACYL-CARRIER-PROTEIN]--UDP-N-ACETYLGLUCOSAMINE O-ACYLTRANSFERASE"/>
    <property type="match status" value="1"/>
</dbReference>
<protein>
    <recommendedName>
        <fullName evidence="1">Mannose-1-phosphate guanyltransferase C-terminal domain-containing protein</fullName>
    </recommendedName>
</protein>
<evidence type="ECO:0000313" key="3">
    <source>
        <dbReference type="Proteomes" id="UP000230069"/>
    </source>
</evidence>
<dbReference type="EMBL" id="KZ305037">
    <property type="protein sequence ID" value="PIA43057.1"/>
    <property type="molecule type" value="Genomic_DNA"/>
</dbReference>
<dbReference type="InterPro" id="IPR010137">
    <property type="entry name" value="Lipid_A_LpxA"/>
</dbReference>
<dbReference type="STRING" id="218851.A0A2G5DIJ9"/>
<dbReference type="InterPro" id="IPR001451">
    <property type="entry name" value="Hexapep"/>
</dbReference>
<dbReference type="SUPFAM" id="SSF51161">
    <property type="entry name" value="Trimeric LpxA-like enzymes"/>
    <property type="match status" value="1"/>
</dbReference>
<dbReference type="GO" id="GO:0008780">
    <property type="term" value="F:acyl-[acyl-carrier-protein]-UDP-N-acetylglucosamine O-acyltransferase activity"/>
    <property type="evidence" value="ECO:0007669"/>
    <property type="project" value="InterPro"/>
</dbReference>